<feature type="compositionally biased region" description="Polar residues" evidence="1">
    <location>
        <begin position="1"/>
        <end position="10"/>
    </location>
</feature>
<gene>
    <name evidence="2" type="ORF">PSFLO_04148</name>
</gene>
<evidence type="ECO:0000256" key="1">
    <source>
        <dbReference type="SAM" id="MobiDB-lite"/>
    </source>
</evidence>
<feature type="compositionally biased region" description="Low complexity" evidence="1">
    <location>
        <begin position="184"/>
        <end position="232"/>
    </location>
</feature>
<dbReference type="OrthoDB" id="2359117at2759"/>
<sequence length="370" mass="36223">MSGQTSSPSASLPGKAGAITTNATATTPGKAKKQAQAQRTRLVAYATFKVEHGWAKQSLSEVENLYYHQSQGSSREGPKSSGPSPSSTGAAADGPATPSVASSSSISSRLFKEAAALKRPESDGGDVFGGYGLATPPASAGTQPGSYLGGGSGKASGAQGRAPSYTSVSPPGTRAPALGEGYSSKRPSPRGSAPGSASRPSATTASRSTASSSSAAAATSSAGASPANPNGATSYADFWSRVGSSSSLSRTGGTPHQSEQGHRGSVGPTKRAADTSPGALEPLGRGSSTATAATGSYEASGGSPLKRVRMDLSPTKTDGTSGGSPLLDRGPSFAARGKASTQVASGGSPAAVATLPRLSRSGSPTPSSRS</sequence>
<dbReference type="EMBL" id="OOIP01000011">
    <property type="protein sequence ID" value="SPO38669.1"/>
    <property type="molecule type" value="Genomic_DNA"/>
</dbReference>
<dbReference type="Proteomes" id="UP000323386">
    <property type="component" value="Unassembled WGS sequence"/>
</dbReference>
<feature type="compositionally biased region" description="Low complexity" evidence="1">
    <location>
        <begin position="356"/>
        <end position="370"/>
    </location>
</feature>
<accession>A0A5C3F5I4</accession>
<dbReference type="AlphaFoldDB" id="A0A5C3F5I4"/>
<feature type="region of interest" description="Disordered" evidence="1">
    <location>
        <begin position="1"/>
        <end position="38"/>
    </location>
</feature>
<feature type="compositionally biased region" description="Low complexity" evidence="1">
    <location>
        <begin position="14"/>
        <end position="38"/>
    </location>
</feature>
<keyword evidence="3" id="KW-1185">Reference proteome</keyword>
<feature type="compositionally biased region" description="Low complexity" evidence="1">
    <location>
        <begin position="240"/>
        <end position="254"/>
    </location>
</feature>
<feature type="region of interest" description="Disordered" evidence="1">
    <location>
        <begin position="67"/>
        <end position="370"/>
    </location>
</feature>
<reference evidence="2 3" key="1">
    <citation type="submission" date="2018-03" db="EMBL/GenBank/DDBJ databases">
        <authorList>
            <person name="Guldener U."/>
        </authorList>
    </citation>
    <scope>NUCLEOTIDE SEQUENCE [LARGE SCALE GENOMIC DNA]</scope>
    <source>
        <strain evidence="2 3">DAOM196992</strain>
    </source>
</reference>
<name>A0A5C3F5I4_9BASI</name>
<evidence type="ECO:0000313" key="2">
    <source>
        <dbReference type="EMBL" id="SPO38669.1"/>
    </source>
</evidence>
<feature type="compositionally biased region" description="Basic and acidic residues" evidence="1">
    <location>
        <begin position="110"/>
        <end position="122"/>
    </location>
</feature>
<protein>
    <submittedName>
        <fullName evidence="2">Uncharacterized protein</fullName>
    </submittedName>
</protein>
<proteinExistence type="predicted"/>
<organism evidence="2 3">
    <name type="scientific">Pseudozyma flocculosa</name>
    <dbReference type="NCBI Taxonomy" id="84751"/>
    <lineage>
        <taxon>Eukaryota</taxon>
        <taxon>Fungi</taxon>
        <taxon>Dikarya</taxon>
        <taxon>Basidiomycota</taxon>
        <taxon>Ustilaginomycotina</taxon>
        <taxon>Ustilaginomycetes</taxon>
        <taxon>Ustilaginales</taxon>
        <taxon>Ustilaginaceae</taxon>
        <taxon>Pseudozyma</taxon>
    </lineage>
</organism>
<evidence type="ECO:0000313" key="3">
    <source>
        <dbReference type="Proteomes" id="UP000323386"/>
    </source>
</evidence>
<feature type="compositionally biased region" description="Low complexity" evidence="1">
    <location>
        <begin position="72"/>
        <end position="108"/>
    </location>
</feature>